<dbReference type="EMBL" id="BGPR01050169">
    <property type="protein sequence ID" value="GBO27181.1"/>
    <property type="molecule type" value="Genomic_DNA"/>
</dbReference>
<name>A0A4Y2VRB3_ARAVE</name>
<dbReference type="Proteomes" id="UP000499080">
    <property type="component" value="Unassembled WGS sequence"/>
</dbReference>
<organism evidence="1 2">
    <name type="scientific">Araneus ventricosus</name>
    <name type="common">Orbweaver spider</name>
    <name type="synonym">Epeira ventricosa</name>
    <dbReference type="NCBI Taxonomy" id="182803"/>
    <lineage>
        <taxon>Eukaryota</taxon>
        <taxon>Metazoa</taxon>
        <taxon>Ecdysozoa</taxon>
        <taxon>Arthropoda</taxon>
        <taxon>Chelicerata</taxon>
        <taxon>Arachnida</taxon>
        <taxon>Araneae</taxon>
        <taxon>Araneomorphae</taxon>
        <taxon>Entelegynae</taxon>
        <taxon>Araneoidea</taxon>
        <taxon>Araneidae</taxon>
        <taxon>Araneus</taxon>
    </lineage>
</organism>
<proteinExistence type="predicted"/>
<keyword evidence="2" id="KW-1185">Reference proteome</keyword>
<evidence type="ECO:0000313" key="1">
    <source>
        <dbReference type="EMBL" id="GBO27181.1"/>
    </source>
</evidence>
<evidence type="ECO:0000313" key="2">
    <source>
        <dbReference type="Proteomes" id="UP000499080"/>
    </source>
</evidence>
<accession>A0A4Y2VRB3</accession>
<dbReference type="AlphaFoldDB" id="A0A4Y2VRB3"/>
<comment type="caution">
    <text evidence="1">The sequence shown here is derived from an EMBL/GenBank/DDBJ whole genome shotgun (WGS) entry which is preliminary data.</text>
</comment>
<reference evidence="1 2" key="1">
    <citation type="journal article" date="2019" name="Sci. Rep.">
        <title>Orb-weaving spider Araneus ventricosus genome elucidates the spidroin gene catalogue.</title>
        <authorList>
            <person name="Kono N."/>
            <person name="Nakamura H."/>
            <person name="Ohtoshi R."/>
            <person name="Moran D.A.P."/>
            <person name="Shinohara A."/>
            <person name="Yoshida Y."/>
            <person name="Fujiwara M."/>
            <person name="Mori M."/>
            <person name="Tomita M."/>
            <person name="Arakawa K."/>
        </authorList>
    </citation>
    <scope>NUCLEOTIDE SEQUENCE [LARGE SCALE GENOMIC DNA]</scope>
</reference>
<sequence length="88" mass="10547">MQSVFLATAVFWLIGRHKVFHWKSMKLVKKRTESHYYQEWTLEISSIESGNDGEVVRWWLRGRGFKPDFTENPHLMKDWCTLNLAFLS</sequence>
<protein>
    <submittedName>
        <fullName evidence="1">Uncharacterized protein</fullName>
    </submittedName>
</protein>
<gene>
    <name evidence="1" type="ORF">AVEN_76280_1</name>
</gene>